<keyword evidence="8 12" id="KW-0798">TonB box</keyword>
<evidence type="ECO:0000256" key="9">
    <source>
        <dbReference type="ARBA" id="ARBA00023136"/>
    </source>
</evidence>
<evidence type="ECO:0000259" key="14">
    <source>
        <dbReference type="Pfam" id="PF00593"/>
    </source>
</evidence>
<sequence length="713" mass="79635">MTRLNRHALYLAVLAASSYQPLHAEEFALEEVIVTANFREASLLDSPASVSVVDVADIESRGAQHLQDVLNLSPNVNFSSGASRARFLQMRGIGELEQFVDPKHFPSVGVTVDGISLNGNANAAMLMDTEQVEVLRGPQGTRFGTNALAGMVNITSAAPTEEFEGFVTGGVANYGGAELGAAVSGPLTDNLLGRLAVQHQRSDGYMENDYLGRDNTNNIDESSARGKLRWLAGDDAVIDFTAMSFHSNNGYDAYSLDNDFHTQSDQPGHDRVDFDALAMNGTWSLSDDYDLNIISSWSQSENDYSYDEDWSNPHICDGVASCEWFSNTDSLQRDTQTIDLDARLLSTGALDVAGDYQTVFGVYGQHREQSLERYYYDEFNSDYDSQRLAAYGQIDYMLTDSLHLIAGLRGERFSDDYSDLNVYGGRFNSDNRDNLYSGELTLQYFTANDNLVYATVSRGEKPGGVNTEASSSYPMLQPGYQDFLHSRLSFESESLLNTELGFKGTFIDDRLQLRAAVFYMQRDNAQLESWLTAYDNNNQFHWVGLLDNAGRASNYGAELELDFVATEQLSLFASLGLLRTNVDGMTVYDLDQEAFVEVNDREQAKSPRYQYSVGAQAQFTERLSGRIELEGKDQQYYGYYHDNTLDAYDLLNASVSYQQGPVELTLWARNLTNEEYAVHGLYFGNDPRNGYMPQQFNQQGEPRTFGINGRYNF</sequence>
<evidence type="ECO:0000259" key="15">
    <source>
        <dbReference type="Pfam" id="PF07715"/>
    </source>
</evidence>
<keyword evidence="13" id="KW-0732">Signal</keyword>
<keyword evidence="2 11" id="KW-0813">Transport</keyword>
<feature type="domain" description="TonB-dependent receptor plug" evidence="15">
    <location>
        <begin position="43"/>
        <end position="150"/>
    </location>
</feature>
<dbReference type="InterPro" id="IPR036942">
    <property type="entry name" value="Beta-barrel_TonB_sf"/>
</dbReference>
<dbReference type="PANTHER" id="PTHR32552:SF81">
    <property type="entry name" value="TONB-DEPENDENT OUTER MEMBRANE RECEPTOR"/>
    <property type="match status" value="1"/>
</dbReference>
<keyword evidence="5 11" id="KW-0812">Transmembrane</keyword>
<comment type="caution">
    <text evidence="16">The sequence shown here is derived from an EMBL/GenBank/DDBJ whole genome shotgun (WGS) entry which is preliminary data.</text>
</comment>
<dbReference type="Proteomes" id="UP000275394">
    <property type="component" value="Unassembled WGS sequence"/>
</dbReference>
<feature type="signal peptide" evidence="13">
    <location>
        <begin position="1"/>
        <end position="24"/>
    </location>
</feature>
<organism evidence="16 17">
    <name type="scientific">Sinobacterium caligoides</name>
    <dbReference type="NCBI Taxonomy" id="933926"/>
    <lineage>
        <taxon>Bacteria</taxon>
        <taxon>Pseudomonadati</taxon>
        <taxon>Pseudomonadota</taxon>
        <taxon>Gammaproteobacteria</taxon>
        <taxon>Cellvibrionales</taxon>
        <taxon>Spongiibacteraceae</taxon>
        <taxon>Sinobacterium</taxon>
    </lineage>
</organism>
<reference evidence="16 17" key="1">
    <citation type="submission" date="2018-11" db="EMBL/GenBank/DDBJ databases">
        <title>Genomic Encyclopedia of Type Strains, Phase IV (KMG-IV): sequencing the most valuable type-strain genomes for metagenomic binning, comparative biology and taxonomic classification.</title>
        <authorList>
            <person name="Goeker M."/>
        </authorList>
    </citation>
    <scope>NUCLEOTIDE SEQUENCE [LARGE SCALE GENOMIC DNA]</scope>
    <source>
        <strain evidence="16 17">DSM 100316</strain>
    </source>
</reference>
<dbReference type="InterPro" id="IPR000531">
    <property type="entry name" value="Beta-barrel_TonB"/>
</dbReference>
<evidence type="ECO:0000256" key="7">
    <source>
        <dbReference type="ARBA" id="ARBA00023065"/>
    </source>
</evidence>
<gene>
    <name evidence="16" type="ORF">EDC56_1078</name>
</gene>
<keyword evidence="6" id="KW-0408">Iron</keyword>
<evidence type="ECO:0000256" key="8">
    <source>
        <dbReference type="ARBA" id="ARBA00023077"/>
    </source>
</evidence>
<comment type="similarity">
    <text evidence="11 12">Belongs to the TonB-dependent receptor family.</text>
</comment>
<dbReference type="InterPro" id="IPR012910">
    <property type="entry name" value="Plug_dom"/>
</dbReference>
<dbReference type="GO" id="GO:0006826">
    <property type="term" value="P:iron ion transport"/>
    <property type="evidence" value="ECO:0007669"/>
    <property type="project" value="UniProtKB-KW"/>
</dbReference>
<dbReference type="PROSITE" id="PS52016">
    <property type="entry name" value="TONB_DEPENDENT_REC_3"/>
    <property type="match status" value="1"/>
</dbReference>
<dbReference type="InterPro" id="IPR039426">
    <property type="entry name" value="TonB-dep_rcpt-like"/>
</dbReference>
<keyword evidence="7" id="KW-0406">Ion transport</keyword>
<evidence type="ECO:0000256" key="2">
    <source>
        <dbReference type="ARBA" id="ARBA00022448"/>
    </source>
</evidence>
<dbReference type="SUPFAM" id="SSF56935">
    <property type="entry name" value="Porins"/>
    <property type="match status" value="1"/>
</dbReference>
<dbReference type="Pfam" id="PF00593">
    <property type="entry name" value="TonB_dep_Rec_b-barrel"/>
    <property type="match status" value="1"/>
</dbReference>
<protein>
    <submittedName>
        <fullName evidence="16">Outer membrane receptor protein involved in Fe transport</fullName>
    </submittedName>
</protein>
<dbReference type="Gene3D" id="2.40.170.20">
    <property type="entry name" value="TonB-dependent receptor, beta-barrel domain"/>
    <property type="match status" value="1"/>
</dbReference>
<evidence type="ECO:0000256" key="11">
    <source>
        <dbReference type="PROSITE-ProRule" id="PRU01360"/>
    </source>
</evidence>
<evidence type="ECO:0000256" key="6">
    <source>
        <dbReference type="ARBA" id="ARBA00023004"/>
    </source>
</evidence>
<keyword evidence="4" id="KW-0410">Iron transport</keyword>
<evidence type="ECO:0000313" key="16">
    <source>
        <dbReference type="EMBL" id="ROS05543.1"/>
    </source>
</evidence>
<evidence type="ECO:0000256" key="5">
    <source>
        <dbReference type="ARBA" id="ARBA00022692"/>
    </source>
</evidence>
<dbReference type="EMBL" id="RKHR01000003">
    <property type="protein sequence ID" value="ROS05543.1"/>
    <property type="molecule type" value="Genomic_DNA"/>
</dbReference>
<dbReference type="Pfam" id="PF07715">
    <property type="entry name" value="Plug"/>
    <property type="match status" value="1"/>
</dbReference>
<dbReference type="PANTHER" id="PTHR32552">
    <property type="entry name" value="FERRICHROME IRON RECEPTOR-RELATED"/>
    <property type="match status" value="1"/>
</dbReference>
<evidence type="ECO:0000256" key="12">
    <source>
        <dbReference type="RuleBase" id="RU003357"/>
    </source>
</evidence>
<evidence type="ECO:0000256" key="4">
    <source>
        <dbReference type="ARBA" id="ARBA00022496"/>
    </source>
</evidence>
<proteinExistence type="inferred from homology"/>
<keyword evidence="17" id="KW-1185">Reference proteome</keyword>
<evidence type="ECO:0000256" key="10">
    <source>
        <dbReference type="ARBA" id="ARBA00023237"/>
    </source>
</evidence>
<feature type="chain" id="PRO_5018220443" evidence="13">
    <location>
        <begin position="25"/>
        <end position="713"/>
    </location>
</feature>
<keyword evidence="16" id="KW-0675">Receptor</keyword>
<name>A0A3N2E0A8_9GAMM</name>
<accession>A0A3N2E0A8</accession>
<dbReference type="GO" id="GO:0009279">
    <property type="term" value="C:cell outer membrane"/>
    <property type="evidence" value="ECO:0007669"/>
    <property type="project" value="UniProtKB-SubCell"/>
</dbReference>
<dbReference type="AlphaFoldDB" id="A0A3N2E0A8"/>
<dbReference type="OrthoDB" id="7051185at2"/>
<keyword evidence="10 11" id="KW-0998">Cell outer membrane</keyword>
<evidence type="ECO:0000256" key="1">
    <source>
        <dbReference type="ARBA" id="ARBA00004571"/>
    </source>
</evidence>
<keyword evidence="9 11" id="KW-0472">Membrane</keyword>
<evidence type="ECO:0000313" key="17">
    <source>
        <dbReference type="Proteomes" id="UP000275394"/>
    </source>
</evidence>
<dbReference type="RefSeq" id="WP_123711788.1">
    <property type="nucleotide sequence ID" value="NZ_RKHR01000003.1"/>
</dbReference>
<feature type="domain" description="TonB-dependent receptor-like beta-barrel" evidence="14">
    <location>
        <begin position="240"/>
        <end position="671"/>
    </location>
</feature>
<evidence type="ECO:0000256" key="13">
    <source>
        <dbReference type="SAM" id="SignalP"/>
    </source>
</evidence>
<keyword evidence="3 11" id="KW-1134">Transmembrane beta strand</keyword>
<evidence type="ECO:0000256" key="3">
    <source>
        <dbReference type="ARBA" id="ARBA00022452"/>
    </source>
</evidence>
<comment type="subcellular location">
    <subcellularLocation>
        <location evidence="1 11">Cell outer membrane</location>
        <topology evidence="1 11">Multi-pass membrane protein</topology>
    </subcellularLocation>
</comment>